<accession>A0AAW9HNQ6</accession>
<dbReference type="EMBL" id="JAWNGC010000008">
    <property type="protein sequence ID" value="MDY5155407.1"/>
    <property type="molecule type" value="Genomic_DNA"/>
</dbReference>
<keyword evidence="4" id="KW-1185">Reference proteome</keyword>
<dbReference type="Pfam" id="PF24254">
    <property type="entry name" value="DUF7455"/>
    <property type="match status" value="1"/>
</dbReference>
<dbReference type="EMBL" id="JAWNGA010000001">
    <property type="protein sequence ID" value="MDY5132181.1"/>
    <property type="molecule type" value="Genomic_DNA"/>
</dbReference>
<sequence>MTDERAQAQDVEALTAVDRCDACGAQAYVRVCMPYGELLFCGHHANKHLDVLKDGAMYIQDERASIK</sequence>
<evidence type="ECO:0000259" key="1">
    <source>
        <dbReference type="Pfam" id="PF24254"/>
    </source>
</evidence>
<gene>
    <name evidence="3" type="ORF">R6G80_06700</name>
    <name evidence="2" type="ORF">R6G86_00275</name>
</gene>
<feature type="domain" description="DUF7455" evidence="1">
    <location>
        <begin position="14"/>
        <end position="65"/>
    </location>
</feature>
<dbReference type="Proteomes" id="UP001281731">
    <property type="component" value="Unassembled WGS sequence"/>
</dbReference>
<evidence type="ECO:0000313" key="3">
    <source>
        <dbReference type="EMBL" id="MDY5155407.1"/>
    </source>
</evidence>
<evidence type="ECO:0000313" key="2">
    <source>
        <dbReference type="EMBL" id="MDY5132181.1"/>
    </source>
</evidence>
<protein>
    <recommendedName>
        <fullName evidence="1">DUF7455 domain-containing protein</fullName>
    </recommendedName>
</protein>
<name>A0AAW9HNQ6_9ACTO</name>
<reference evidence="3 4" key="1">
    <citation type="submission" date="2023-10" db="EMBL/GenBank/DDBJ databases">
        <title>Whole Genome based description of the genera Actinobaculum and Actinotignum reveals a complex phylogenetic relationship within the species included in the genus Actinotignum.</title>
        <authorList>
            <person name="Jensen C.S."/>
            <person name="Dargis R."/>
            <person name="Kemp M."/>
            <person name="Christensen J.J."/>
        </authorList>
    </citation>
    <scope>NUCLEOTIDE SEQUENCE</scope>
    <source>
        <strain evidence="3">SLA_B511</strain>
        <strain evidence="2 4">SLA_B974</strain>
    </source>
</reference>
<dbReference type="InterPro" id="IPR055878">
    <property type="entry name" value="DUF7455"/>
</dbReference>
<proteinExistence type="predicted"/>
<dbReference type="RefSeq" id="WP_022865578.1">
    <property type="nucleotide sequence ID" value="NZ_JAWNFT010000003.1"/>
</dbReference>
<dbReference type="AlphaFoldDB" id="A0AAW9HNQ6"/>
<comment type="caution">
    <text evidence="3">The sequence shown here is derived from an EMBL/GenBank/DDBJ whole genome shotgun (WGS) entry which is preliminary data.</text>
</comment>
<evidence type="ECO:0000313" key="5">
    <source>
        <dbReference type="Proteomes" id="UP001281731"/>
    </source>
</evidence>
<dbReference type="Proteomes" id="UP001275049">
    <property type="component" value="Unassembled WGS sequence"/>
</dbReference>
<organism evidence="3 5">
    <name type="scientific">Actinotignum urinale</name>
    <dbReference type="NCBI Taxonomy" id="190146"/>
    <lineage>
        <taxon>Bacteria</taxon>
        <taxon>Bacillati</taxon>
        <taxon>Actinomycetota</taxon>
        <taxon>Actinomycetes</taxon>
        <taxon>Actinomycetales</taxon>
        <taxon>Actinomycetaceae</taxon>
        <taxon>Actinotignum</taxon>
    </lineage>
</organism>
<evidence type="ECO:0000313" key="4">
    <source>
        <dbReference type="Proteomes" id="UP001275049"/>
    </source>
</evidence>